<name>A0ABS5JV74_9BACT</name>
<dbReference type="Gene3D" id="2.40.30.170">
    <property type="match status" value="1"/>
</dbReference>
<feature type="domain" description="CzcB-like barrel-sandwich hybrid" evidence="4">
    <location>
        <begin position="71"/>
        <end position="216"/>
    </location>
</feature>
<accession>A0ABS5JV74</accession>
<keyword evidence="2" id="KW-0813">Transport</keyword>
<evidence type="ECO:0000259" key="4">
    <source>
        <dbReference type="Pfam" id="PF25973"/>
    </source>
</evidence>
<evidence type="ECO:0000256" key="1">
    <source>
        <dbReference type="ARBA" id="ARBA00009477"/>
    </source>
</evidence>
<reference evidence="5 6" key="1">
    <citation type="journal article" date="2015" name="Int. J. Syst. Evol. Microbiol.">
        <title>Carboxylicivirga linearis sp. nov., isolated from a sea cucumber culture pond.</title>
        <authorList>
            <person name="Wang F.Q."/>
            <person name="Zhou Y.X."/>
            <person name="Lin X.Z."/>
            <person name="Chen G.J."/>
            <person name="Du Z.J."/>
        </authorList>
    </citation>
    <scope>NUCLEOTIDE SEQUENCE [LARGE SCALE GENOMIC DNA]</scope>
    <source>
        <strain evidence="5 6">FB218</strain>
    </source>
</reference>
<feature type="chain" id="PRO_5046032224" evidence="3">
    <location>
        <begin position="21"/>
        <end position="367"/>
    </location>
</feature>
<comment type="caution">
    <text evidence="5">The sequence shown here is derived from an EMBL/GenBank/DDBJ whole genome shotgun (WGS) entry which is preliminary data.</text>
</comment>
<evidence type="ECO:0000256" key="2">
    <source>
        <dbReference type="ARBA" id="ARBA00022448"/>
    </source>
</evidence>
<dbReference type="PANTHER" id="PTHR30097:SF4">
    <property type="entry name" value="SLR6042 PROTEIN"/>
    <property type="match status" value="1"/>
</dbReference>
<dbReference type="Proteomes" id="UP000708576">
    <property type="component" value="Unassembled WGS sequence"/>
</dbReference>
<dbReference type="InterPro" id="IPR051909">
    <property type="entry name" value="MFP_Cation_Efflux"/>
</dbReference>
<dbReference type="Gene3D" id="1.10.287.470">
    <property type="entry name" value="Helix hairpin bin"/>
    <property type="match status" value="1"/>
</dbReference>
<dbReference type="SUPFAM" id="SSF111369">
    <property type="entry name" value="HlyD-like secretion proteins"/>
    <property type="match status" value="1"/>
</dbReference>
<dbReference type="Gene3D" id="2.40.50.100">
    <property type="match status" value="1"/>
</dbReference>
<organism evidence="5 6">
    <name type="scientific">Carboxylicivirga linearis</name>
    <dbReference type="NCBI Taxonomy" id="1628157"/>
    <lineage>
        <taxon>Bacteria</taxon>
        <taxon>Pseudomonadati</taxon>
        <taxon>Bacteroidota</taxon>
        <taxon>Bacteroidia</taxon>
        <taxon>Marinilabiliales</taxon>
        <taxon>Marinilabiliaceae</taxon>
        <taxon>Carboxylicivirga</taxon>
    </lineage>
</organism>
<dbReference type="Pfam" id="PF25973">
    <property type="entry name" value="BSH_CzcB"/>
    <property type="match status" value="1"/>
</dbReference>
<gene>
    <name evidence="5" type="ORF">KEM10_10875</name>
</gene>
<dbReference type="RefSeq" id="WP_212216024.1">
    <property type="nucleotide sequence ID" value="NZ_JAGUCO010000006.1"/>
</dbReference>
<feature type="signal peptide" evidence="3">
    <location>
        <begin position="1"/>
        <end position="20"/>
    </location>
</feature>
<evidence type="ECO:0000313" key="5">
    <source>
        <dbReference type="EMBL" id="MBS2098782.1"/>
    </source>
</evidence>
<evidence type="ECO:0000313" key="6">
    <source>
        <dbReference type="Proteomes" id="UP000708576"/>
    </source>
</evidence>
<keyword evidence="6" id="KW-1185">Reference proteome</keyword>
<dbReference type="InterPro" id="IPR058647">
    <property type="entry name" value="BSH_CzcB-like"/>
</dbReference>
<keyword evidence="3" id="KW-0732">Signal</keyword>
<protein>
    <submittedName>
        <fullName evidence="5">Efflux RND transporter periplasmic adaptor subunit</fullName>
    </submittedName>
</protein>
<dbReference type="PROSITE" id="PS51257">
    <property type="entry name" value="PROKAR_LIPOPROTEIN"/>
    <property type="match status" value="1"/>
</dbReference>
<proteinExistence type="inferred from homology"/>
<dbReference type="EMBL" id="JAGUCO010000006">
    <property type="protein sequence ID" value="MBS2098782.1"/>
    <property type="molecule type" value="Genomic_DNA"/>
</dbReference>
<dbReference type="PANTHER" id="PTHR30097">
    <property type="entry name" value="CATION EFFLUX SYSTEM PROTEIN CUSB"/>
    <property type="match status" value="1"/>
</dbReference>
<comment type="similarity">
    <text evidence="1">Belongs to the membrane fusion protein (MFP) (TC 8.A.1) family.</text>
</comment>
<sequence>MRTILYILPFLILFSCSHKASEEESTNNNLIEISKQQFEAEQMELGEIQLMTFPSKLYFTGYIKPNTNGWAKVGLPVEGIVQQIKANLGQAVQKNDPLFVIGGNQFIDLQQKYAESNARLSQLKADYNRVNLLYDENIGTEKEYITAKSKYESELAKNNALKMKLENIGLNVNRIAQASLYTSYTITSPIKGYITNMEATIGEYIDQQEEMASIVDTEKLRLQIIAFEKDIMSIKVGQQVEFHSSGKDEVALATISLVGRTVNSESKSIECYATIEPEYLDKFINNQFVEGEITLSSDTVAALPTDAIIQADDLSYALLLENETDSSYLFQKVNIQKGRSTKDFIEVKNKIRSGKIVTKGVYNIVVD</sequence>
<dbReference type="NCBIfam" id="TIGR01730">
    <property type="entry name" value="RND_mfp"/>
    <property type="match status" value="1"/>
</dbReference>
<dbReference type="InterPro" id="IPR006143">
    <property type="entry name" value="RND_pump_MFP"/>
</dbReference>
<evidence type="ECO:0000256" key="3">
    <source>
        <dbReference type="SAM" id="SignalP"/>
    </source>
</evidence>